<reference evidence="1" key="1">
    <citation type="journal article" date="2012" name="Science">
        <title>Fermentation, hydrogen, and sulfur metabolism in multiple uncultivated bacterial phyla.</title>
        <authorList>
            <person name="Wrighton K.C."/>
            <person name="Thomas B.C."/>
            <person name="Sharon I."/>
            <person name="Miller C.S."/>
            <person name="Castelle C.J."/>
            <person name="VerBerkmoes N.C."/>
            <person name="Wilkins M.J."/>
            <person name="Hettich R.L."/>
            <person name="Lipton M.S."/>
            <person name="Williams K.H."/>
            <person name="Long P.E."/>
            <person name="Banfield J.F."/>
        </authorList>
    </citation>
    <scope>NUCLEOTIDE SEQUENCE [LARGE SCALE GENOMIC DNA]</scope>
</reference>
<evidence type="ECO:0000313" key="1">
    <source>
        <dbReference type="EMBL" id="EKE27151.1"/>
    </source>
</evidence>
<accession>K2F7P1</accession>
<organism evidence="1">
    <name type="scientific">uncultured bacterium</name>
    <name type="common">gcode 4</name>
    <dbReference type="NCBI Taxonomy" id="1234023"/>
    <lineage>
        <taxon>Bacteria</taxon>
        <taxon>environmental samples</taxon>
    </lineage>
</organism>
<comment type="caution">
    <text evidence="1">The sequence shown here is derived from an EMBL/GenBank/DDBJ whole genome shotgun (WGS) entry which is preliminary data.</text>
</comment>
<proteinExistence type="predicted"/>
<dbReference type="EMBL" id="AMFJ01000538">
    <property type="protein sequence ID" value="EKE27151.1"/>
    <property type="molecule type" value="Genomic_DNA"/>
</dbReference>
<name>K2F7P1_9BACT</name>
<protein>
    <submittedName>
        <fullName evidence="1">Uncharacterized protein</fullName>
    </submittedName>
</protein>
<dbReference type="AlphaFoldDB" id="K2F7P1"/>
<gene>
    <name evidence="1" type="ORF">ACD_4C00022G0004</name>
</gene>
<sequence>MDINIFSTWWFIFFLLIILVWYLFVEVLFWDKYLFRYTFEKYNNNFVDRLFHYIFWGIILNIALFYLYSFADWLKSLWWMYNVSVKFSEILKPVVWSDESIKFIPFSISYFLWILGLMAVAKVTVKVMEIIIFIWKYLIDRITPLKKEKKK</sequence>